<evidence type="ECO:0000313" key="3">
    <source>
        <dbReference type="Proteomes" id="UP000177614"/>
    </source>
</evidence>
<dbReference type="AlphaFoldDB" id="A0A1F4XJI2"/>
<dbReference type="EMBL" id="MEWR01000020">
    <property type="protein sequence ID" value="OGC81754.1"/>
    <property type="molecule type" value="Genomic_DNA"/>
</dbReference>
<gene>
    <name evidence="2" type="ORF">A2V81_04565</name>
</gene>
<name>A0A1F4XJI2_9BACT</name>
<evidence type="ECO:0000259" key="1">
    <source>
        <dbReference type="PROSITE" id="PS50911"/>
    </source>
</evidence>
<proteinExistence type="predicted"/>
<sequence length="199" mass="21536">MSLFAYLLLGIGVFGITATPSESSIGVSEASSLTQLTPRLINTVKLISETHQKLLAQEKTVRKQLAVQNTATRSKVAGASGNKSLAYAPAKEGSHVFYAGQCTRYIASKMVIPWNGNAKTWLSKAESMGYETSESPRPGSVVVTAEGPYGHVAIVEEIKGDTMIISEMNYQGWGKLSSREVPLDYDKIKGFITDDRLNS</sequence>
<evidence type="ECO:0000313" key="2">
    <source>
        <dbReference type="EMBL" id="OGC81754.1"/>
    </source>
</evidence>
<dbReference type="SUPFAM" id="SSF54001">
    <property type="entry name" value="Cysteine proteinases"/>
    <property type="match status" value="1"/>
</dbReference>
<dbReference type="PROSITE" id="PS50911">
    <property type="entry name" value="CHAP"/>
    <property type="match status" value="1"/>
</dbReference>
<feature type="domain" description="Peptidase C51" evidence="1">
    <location>
        <begin position="77"/>
        <end position="193"/>
    </location>
</feature>
<dbReference type="Pfam" id="PF05257">
    <property type="entry name" value="CHAP"/>
    <property type="match status" value="1"/>
</dbReference>
<organism evidence="2 3">
    <name type="scientific">Candidatus Abawacabacteria bacterium RBG_16_42_10</name>
    <dbReference type="NCBI Taxonomy" id="1817814"/>
    <lineage>
        <taxon>Bacteria</taxon>
        <taxon>Candidatus Abawacaibacteriota</taxon>
    </lineage>
</organism>
<dbReference type="InterPro" id="IPR038765">
    <property type="entry name" value="Papain-like_cys_pep_sf"/>
</dbReference>
<dbReference type="Proteomes" id="UP000177614">
    <property type="component" value="Unassembled WGS sequence"/>
</dbReference>
<dbReference type="STRING" id="1817814.A2V81_04565"/>
<protein>
    <recommendedName>
        <fullName evidence="1">Peptidase C51 domain-containing protein</fullName>
    </recommendedName>
</protein>
<comment type="caution">
    <text evidence="2">The sequence shown here is derived from an EMBL/GenBank/DDBJ whole genome shotgun (WGS) entry which is preliminary data.</text>
</comment>
<dbReference type="InterPro" id="IPR007921">
    <property type="entry name" value="CHAP_dom"/>
</dbReference>
<dbReference type="Gene3D" id="3.90.1720.10">
    <property type="entry name" value="endopeptidase domain like (from Nostoc punctiforme)"/>
    <property type="match status" value="1"/>
</dbReference>
<accession>A0A1F4XJI2</accession>
<reference evidence="2 3" key="1">
    <citation type="journal article" date="2016" name="Nat. Commun.">
        <title>Thousands of microbial genomes shed light on interconnected biogeochemical processes in an aquifer system.</title>
        <authorList>
            <person name="Anantharaman K."/>
            <person name="Brown C.T."/>
            <person name="Hug L.A."/>
            <person name="Sharon I."/>
            <person name="Castelle C.J."/>
            <person name="Probst A.J."/>
            <person name="Thomas B.C."/>
            <person name="Singh A."/>
            <person name="Wilkins M.J."/>
            <person name="Karaoz U."/>
            <person name="Brodie E.L."/>
            <person name="Williams K.H."/>
            <person name="Hubbard S.S."/>
            <person name="Banfield J.F."/>
        </authorList>
    </citation>
    <scope>NUCLEOTIDE SEQUENCE [LARGE SCALE GENOMIC DNA]</scope>
</reference>